<evidence type="ECO:0000259" key="5">
    <source>
        <dbReference type="SMART" id="SM01360"/>
    </source>
</evidence>
<feature type="domain" description="Alpha-macroglobulin receptor-binding" evidence="6">
    <location>
        <begin position="1527"/>
        <end position="1616"/>
    </location>
</feature>
<dbReference type="SMART" id="SM01360">
    <property type="entry name" value="A2M"/>
    <property type="match status" value="1"/>
</dbReference>
<dbReference type="InterPro" id="IPR013783">
    <property type="entry name" value="Ig-like_fold"/>
</dbReference>
<dbReference type="PANTHER" id="PTHR11412">
    <property type="entry name" value="MACROGLOBULIN / COMPLEMENT"/>
    <property type="match status" value="1"/>
</dbReference>
<dbReference type="InterPro" id="IPR011625">
    <property type="entry name" value="A2M_N_BRD"/>
</dbReference>
<dbReference type="GO" id="GO:0005615">
    <property type="term" value="C:extracellular space"/>
    <property type="evidence" value="ECO:0007669"/>
    <property type="project" value="InterPro"/>
</dbReference>
<evidence type="ECO:0000259" key="4">
    <source>
        <dbReference type="SMART" id="SM01359"/>
    </source>
</evidence>
<dbReference type="PROSITE" id="PS00477">
    <property type="entry name" value="ALPHA_2_MACROGLOBULIN"/>
    <property type="match status" value="1"/>
</dbReference>
<dbReference type="Gene3D" id="2.60.40.690">
    <property type="entry name" value="Alpha-macroglobulin, receptor-binding domain"/>
    <property type="match status" value="1"/>
</dbReference>
<dbReference type="Pfam" id="PF07677">
    <property type="entry name" value="A2M_recep"/>
    <property type="match status" value="1"/>
</dbReference>
<gene>
    <name evidence="7" type="ORF">RDWZM_008739</name>
</gene>
<dbReference type="InterPro" id="IPR050473">
    <property type="entry name" value="A2M/Complement_sys"/>
</dbReference>
<evidence type="ECO:0000256" key="2">
    <source>
        <dbReference type="SAM" id="MobiDB-lite"/>
    </source>
</evidence>
<accession>A0A9Q0M2B7</accession>
<proteinExistence type="predicted"/>
<dbReference type="Gene3D" id="2.20.130.20">
    <property type="match status" value="1"/>
</dbReference>
<dbReference type="InterPro" id="IPR019742">
    <property type="entry name" value="MacrogloblnA2_CS"/>
</dbReference>
<dbReference type="InterPro" id="IPR001599">
    <property type="entry name" value="Macroglobln_a2"/>
</dbReference>
<name>A0A9Q0M2B7_BLOTA</name>
<evidence type="ECO:0000313" key="7">
    <source>
        <dbReference type="EMBL" id="KAJ6217582.1"/>
    </source>
</evidence>
<dbReference type="OrthoDB" id="6359008at2759"/>
<reference evidence="7" key="1">
    <citation type="submission" date="2022-12" db="EMBL/GenBank/DDBJ databases">
        <title>Genome assemblies of Blomia tropicalis.</title>
        <authorList>
            <person name="Cui Y."/>
        </authorList>
    </citation>
    <scope>NUCLEOTIDE SEQUENCE</scope>
    <source>
        <tissue evidence="7">Adult mites</tissue>
    </source>
</reference>
<organism evidence="7 8">
    <name type="scientific">Blomia tropicalis</name>
    <name type="common">Mite</name>
    <dbReference type="NCBI Taxonomy" id="40697"/>
    <lineage>
        <taxon>Eukaryota</taxon>
        <taxon>Metazoa</taxon>
        <taxon>Ecdysozoa</taxon>
        <taxon>Arthropoda</taxon>
        <taxon>Chelicerata</taxon>
        <taxon>Arachnida</taxon>
        <taxon>Acari</taxon>
        <taxon>Acariformes</taxon>
        <taxon>Sarcoptiformes</taxon>
        <taxon>Astigmata</taxon>
        <taxon>Glycyphagoidea</taxon>
        <taxon>Echimyopodidae</taxon>
        <taxon>Blomia</taxon>
    </lineage>
</organism>
<dbReference type="Gene3D" id="2.60.120.1540">
    <property type="match status" value="1"/>
</dbReference>
<dbReference type="InterPro" id="IPR002890">
    <property type="entry name" value="MG2"/>
</dbReference>
<dbReference type="Pfam" id="PF17791">
    <property type="entry name" value="MG3"/>
    <property type="match status" value="1"/>
</dbReference>
<dbReference type="OMA" id="KTEGMCS"/>
<dbReference type="Pfam" id="PF01835">
    <property type="entry name" value="MG2"/>
    <property type="match status" value="1"/>
</dbReference>
<protein>
    <submittedName>
        <fullName evidence="7">Uncharacterized protein</fullName>
    </submittedName>
</protein>
<feature type="domain" description="Alpha-2-macroglobulin bait region" evidence="4">
    <location>
        <begin position="455"/>
        <end position="589"/>
    </location>
</feature>
<dbReference type="SUPFAM" id="SSF49410">
    <property type="entry name" value="Alpha-macroglobulin receptor domain"/>
    <property type="match status" value="1"/>
</dbReference>
<dbReference type="Gene3D" id="1.50.10.20">
    <property type="match status" value="1"/>
</dbReference>
<dbReference type="SMART" id="SM01359">
    <property type="entry name" value="A2M_N_2"/>
    <property type="match status" value="1"/>
</dbReference>
<comment type="caution">
    <text evidence="7">The sequence shown here is derived from an EMBL/GenBank/DDBJ whole genome shotgun (WGS) entry which is preliminary data.</text>
</comment>
<dbReference type="Gene3D" id="2.60.40.1930">
    <property type="match status" value="3"/>
</dbReference>
<dbReference type="EMBL" id="JAPWDV010000003">
    <property type="protein sequence ID" value="KAJ6217582.1"/>
    <property type="molecule type" value="Genomic_DNA"/>
</dbReference>
<dbReference type="InterPro" id="IPR011626">
    <property type="entry name" value="Alpha-macroglobulin_TED"/>
</dbReference>
<feature type="domain" description="Alpha-2-macroglobulin" evidence="5">
    <location>
        <begin position="761"/>
        <end position="850"/>
    </location>
</feature>
<keyword evidence="1" id="KW-1015">Disulfide bond</keyword>
<feature type="transmembrane region" description="Helical" evidence="3">
    <location>
        <begin position="7"/>
        <end position="27"/>
    </location>
</feature>
<dbReference type="SMART" id="SM01361">
    <property type="entry name" value="A2M_recep"/>
    <property type="match status" value="1"/>
</dbReference>
<dbReference type="Proteomes" id="UP001142055">
    <property type="component" value="Chromosome 3"/>
</dbReference>
<dbReference type="Pfam" id="PF07678">
    <property type="entry name" value="TED_complement"/>
    <property type="match status" value="1"/>
</dbReference>
<keyword evidence="3" id="KW-1133">Transmembrane helix</keyword>
<dbReference type="InterPro" id="IPR047565">
    <property type="entry name" value="Alpha-macroglob_thiol-ester_cl"/>
</dbReference>
<keyword evidence="3" id="KW-0812">Transmembrane</keyword>
<dbReference type="SMART" id="SM01419">
    <property type="entry name" value="Thiol-ester_cl"/>
    <property type="match status" value="1"/>
</dbReference>
<dbReference type="InterPro" id="IPR009048">
    <property type="entry name" value="A-macroglobulin_rcpt-bd"/>
</dbReference>
<dbReference type="InterPro" id="IPR036595">
    <property type="entry name" value="A-macroglobulin_rcpt-bd_sf"/>
</dbReference>
<keyword evidence="3" id="KW-0472">Membrane</keyword>
<dbReference type="Gene3D" id="2.60.40.10">
    <property type="entry name" value="Immunoglobulins"/>
    <property type="match status" value="2"/>
</dbReference>
<evidence type="ECO:0000256" key="1">
    <source>
        <dbReference type="ARBA" id="ARBA00023157"/>
    </source>
</evidence>
<evidence type="ECO:0000313" key="8">
    <source>
        <dbReference type="Proteomes" id="UP001142055"/>
    </source>
</evidence>
<dbReference type="Gene3D" id="2.60.40.1940">
    <property type="match status" value="1"/>
</dbReference>
<keyword evidence="8" id="KW-1185">Reference proteome</keyword>
<dbReference type="InterPro" id="IPR041555">
    <property type="entry name" value="MG3"/>
</dbReference>
<evidence type="ECO:0000256" key="3">
    <source>
        <dbReference type="SAM" id="Phobius"/>
    </source>
</evidence>
<dbReference type="PANTHER" id="PTHR11412:SF166">
    <property type="entry name" value="NTR DOMAIN-CONTAINING PROTEIN"/>
    <property type="match status" value="1"/>
</dbReference>
<sequence>MMKAWKLTPTIIIGILNIIIVWFIIGLRCQTILAPSRLHLGENNTILLISDKDSEATLKVVEKGFTQPILSHTIHFRKGQLVEFPLLLEGKVINNDKVTLAVTFENEAKSVEEFELSTTNGFVFFQTDKPIYRVKETVRFRILRLNRSMTPIDERVLLRIKNHQKVKVDEVSLQTQPPLHVAEYSFSFPLIAKPGIWTAELYYGPQTKLKQSVQFEVSQYVLPIFKTVISAPKYILIDDRNIPIGINVTYTYGKPVRGTVHFNYYIAQNIANSENHRFVGSSETFCFDNGTFKHNADISFVSSYAEMAPARFIVEATVKDCASSNIEKTQHQQTYIVRRAHVISLRKTILQYRRNVSNSITFEILNPHGEPVPDLPINLTMTTKIGNKEIKLVPYIVSVDNRNGDKTDKNGQVIIRFHTREGGPIKVNVNTMGKKAQQISDSFTIEPIDSEETEFVWINNKQSLSFTAGNSFQSLIESSANIGKMYLIVISKGAIIHKETIEEKQIVLKLTNKMVPSVRLLLIGFTNSGNKYVADSVRIDVQQGNCGVNISLNPKHQRVYPGKVIDLIIHGEVNDVVGLHAIDEAVYVLRNTKNSSMNAYKRSLEQSDSGCGAGSGSDLHEVIRGSGFKVLSPGSDRMFSDQYCKRTVRKKRNSPFVVNGPERKKFLDSCCELAKRKTKIRRTCDEKSKLVRLHTKDDECARKYYSCCLMSGASERGSAQTFLASVPTTATAVTSTTMNRQISEEVLEGDPNIIRQDFRDTWLFDLLLLNQSETTISQPIPHSITTWIISSFSISKLNGLCWNPEQQIITFKPFFIHVDLPQVIVEREQAEIKVTVFNYLNRHFQVKVVFKRINGICSDWGLQKQVTKVITVHELSSAQVHFPLIPLRTGLFKVQIEASRDSEFMDKVIKNLTVIAPGVEQEQRLTFDLDPLNRARRETVIKNDIFIDETRKSLDGGLQRTQVKLGKNIDIQDVSSQIVPNTLRYVVTAVGERFTPQLGSIEQLSDLIKKPKGCGEQNMYYMSFNLFTLMYLEKIDKLSHPIKEKGIRYLKRALAQELNFRKSDGSFSAFYKRKSSIWLTGFVAKILCQSSRYIDNELDPDVVISALKWLHSYQDKQDGNWREINPILHEKALGGLSGMTQLTAYLTITFHECRNYLERHQMNNSIIDFDGIIKKANSYILRDEAKLLNLEPYSTALIAYALTLNDNDHSIYETRLALVTKLSKSSFKDTKLNQQYWKGDFPVETASYALMAIMKYYSDFNLLDYDYMMIVNWLSAQEKSGTFDNTQDTIVALEALATFYGNYKRIQHDNTHLQTNIMQHLHNTSRLKREIRFDNNNADVLQTIEVNRNAKEIEFETRGNGLGKLDLLIIYNQYNPNVTCHFHLEIEVSEFKVNAPRYLHIDQEIDDDLFATGPLQTAAVALNIQKDYRKIKSRDNGDQIMDKLPNCCSSGRLAKRSIVPNRLRYFWTNLAHNLSSNRTTSLGVTKRSEPKVRQSYQPKLPKLPHLGDNPVVLLLNICVRQRANNPKDMVILEVSMLSGYKPIIVDLEALKKDNGYIEYYELTNAKVTFYFGHVPDARNYCLSFRVHREQPVSNLQSALIRIYSYYNKEWMCTRLYSDIKTTTIDAICQKNRCKCVTNKKCPDNEVFKTLLSNDMKYEYKNRQFHELYCTHSYSMTGTVDTIKRDAKTNVTIMVIKRNKNIHGDFKAFNDDKHVVRMNPECANYAPNIGEQVILMHNPDHEDHIAGWLLDERSIMMRLDDENLKQVTNLISTNKQSDVSCTS</sequence>
<dbReference type="Pfam" id="PF00207">
    <property type="entry name" value="A2M"/>
    <property type="match status" value="1"/>
</dbReference>
<evidence type="ECO:0000259" key="6">
    <source>
        <dbReference type="SMART" id="SM01361"/>
    </source>
</evidence>
<dbReference type="InterPro" id="IPR008930">
    <property type="entry name" value="Terpenoid_cyclase/PrenylTrfase"/>
</dbReference>
<dbReference type="SUPFAM" id="SSF48239">
    <property type="entry name" value="Terpenoid cyclases/Protein prenyltransferases"/>
    <property type="match status" value="1"/>
</dbReference>
<dbReference type="Gene3D" id="6.20.50.160">
    <property type="match status" value="1"/>
</dbReference>
<dbReference type="Pfam" id="PF07703">
    <property type="entry name" value="A2M_BRD"/>
    <property type="match status" value="1"/>
</dbReference>
<feature type="region of interest" description="Disordered" evidence="2">
    <location>
        <begin position="1481"/>
        <end position="1500"/>
    </location>
</feature>
<dbReference type="GO" id="GO:0004866">
    <property type="term" value="F:endopeptidase inhibitor activity"/>
    <property type="evidence" value="ECO:0007669"/>
    <property type="project" value="InterPro"/>
</dbReference>